<keyword evidence="8" id="KW-0547">Nucleotide-binding</keyword>
<keyword evidence="5" id="KW-0597">Phosphoprotein</keyword>
<dbReference type="InterPro" id="IPR004358">
    <property type="entry name" value="Sig_transdc_His_kin-like_C"/>
</dbReference>
<dbReference type="InterPro" id="IPR000014">
    <property type="entry name" value="PAS"/>
</dbReference>
<dbReference type="Gene3D" id="1.10.287.130">
    <property type="match status" value="1"/>
</dbReference>
<keyword evidence="14" id="KW-0175">Coiled coil</keyword>
<dbReference type="SMART" id="SM00091">
    <property type="entry name" value="PAS"/>
    <property type="match status" value="1"/>
</dbReference>
<dbReference type="InterPro" id="IPR003660">
    <property type="entry name" value="HAMP_dom"/>
</dbReference>
<dbReference type="GO" id="GO:0000156">
    <property type="term" value="F:phosphorelay response regulator activity"/>
    <property type="evidence" value="ECO:0007669"/>
    <property type="project" value="TreeGrafter"/>
</dbReference>
<dbReference type="SUPFAM" id="SSF55874">
    <property type="entry name" value="ATPase domain of HSP90 chaperone/DNA topoisomerase II/histidine kinase"/>
    <property type="match status" value="1"/>
</dbReference>
<dbReference type="CDD" id="cd00130">
    <property type="entry name" value="PAS"/>
    <property type="match status" value="1"/>
</dbReference>
<evidence type="ECO:0000256" key="3">
    <source>
        <dbReference type="ARBA" id="ARBA00012438"/>
    </source>
</evidence>
<gene>
    <name evidence="18" type="ORF">FEF65_12450</name>
</gene>
<evidence type="ECO:0000256" key="9">
    <source>
        <dbReference type="ARBA" id="ARBA00022777"/>
    </source>
</evidence>
<keyword evidence="6" id="KW-0808">Transferase</keyword>
<dbReference type="NCBIfam" id="TIGR00229">
    <property type="entry name" value="sensory_box"/>
    <property type="match status" value="1"/>
</dbReference>
<dbReference type="CDD" id="cd00082">
    <property type="entry name" value="HisKA"/>
    <property type="match status" value="1"/>
</dbReference>
<dbReference type="PIRSF" id="PIRSF037532">
    <property type="entry name" value="STHK_NtrY"/>
    <property type="match status" value="1"/>
</dbReference>
<dbReference type="InterPro" id="IPR017232">
    <property type="entry name" value="NtrY"/>
</dbReference>
<feature type="domain" description="HAMP" evidence="17">
    <location>
        <begin position="298"/>
        <end position="350"/>
    </location>
</feature>
<dbReference type="GO" id="GO:0030295">
    <property type="term" value="F:protein kinase activator activity"/>
    <property type="evidence" value="ECO:0007669"/>
    <property type="project" value="TreeGrafter"/>
</dbReference>
<dbReference type="InterPro" id="IPR005467">
    <property type="entry name" value="His_kinase_dom"/>
</dbReference>
<dbReference type="GO" id="GO:0005524">
    <property type="term" value="F:ATP binding"/>
    <property type="evidence" value="ECO:0007669"/>
    <property type="project" value="UniProtKB-KW"/>
</dbReference>
<name>A0A5R9GKD0_9PROT</name>
<keyword evidence="13 15" id="KW-0472">Membrane</keyword>
<evidence type="ECO:0000259" key="16">
    <source>
        <dbReference type="PROSITE" id="PS50109"/>
    </source>
</evidence>
<dbReference type="InterPro" id="IPR036097">
    <property type="entry name" value="HisK_dim/P_sf"/>
</dbReference>
<dbReference type="PROSITE" id="PS50885">
    <property type="entry name" value="HAMP"/>
    <property type="match status" value="1"/>
</dbReference>
<evidence type="ECO:0000259" key="17">
    <source>
        <dbReference type="PROSITE" id="PS50885"/>
    </source>
</evidence>
<dbReference type="PANTHER" id="PTHR42878:SF7">
    <property type="entry name" value="SENSOR HISTIDINE KINASE GLRK"/>
    <property type="match status" value="1"/>
</dbReference>
<dbReference type="GO" id="GO:0006355">
    <property type="term" value="P:regulation of DNA-templated transcription"/>
    <property type="evidence" value="ECO:0007669"/>
    <property type="project" value="InterPro"/>
</dbReference>
<dbReference type="Pfam" id="PF02518">
    <property type="entry name" value="HATPase_c"/>
    <property type="match status" value="1"/>
</dbReference>
<feature type="domain" description="Histidine kinase" evidence="16">
    <location>
        <begin position="500"/>
        <end position="705"/>
    </location>
</feature>
<feature type="transmembrane region" description="Helical" evidence="15">
    <location>
        <begin position="29"/>
        <end position="48"/>
    </location>
</feature>
<keyword evidence="4" id="KW-1003">Cell membrane</keyword>
<dbReference type="InterPro" id="IPR003594">
    <property type="entry name" value="HATPase_dom"/>
</dbReference>
<keyword evidence="19" id="KW-1185">Reference proteome</keyword>
<proteinExistence type="predicted"/>
<evidence type="ECO:0000256" key="14">
    <source>
        <dbReference type="SAM" id="Coils"/>
    </source>
</evidence>
<evidence type="ECO:0000256" key="6">
    <source>
        <dbReference type="ARBA" id="ARBA00022679"/>
    </source>
</evidence>
<dbReference type="InterPro" id="IPR050351">
    <property type="entry name" value="BphY/WalK/GraS-like"/>
</dbReference>
<dbReference type="InterPro" id="IPR035965">
    <property type="entry name" value="PAS-like_dom_sf"/>
</dbReference>
<dbReference type="AlphaFoldDB" id="A0A5R9GKD0"/>
<dbReference type="CDD" id="cd06225">
    <property type="entry name" value="HAMP"/>
    <property type="match status" value="1"/>
</dbReference>
<evidence type="ECO:0000256" key="12">
    <source>
        <dbReference type="ARBA" id="ARBA00023012"/>
    </source>
</evidence>
<evidence type="ECO:0000256" key="2">
    <source>
        <dbReference type="ARBA" id="ARBA00004651"/>
    </source>
</evidence>
<dbReference type="SUPFAM" id="SSF158472">
    <property type="entry name" value="HAMP domain-like"/>
    <property type="match status" value="1"/>
</dbReference>
<dbReference type="GO" id="GO:0007234">
    <property type="term" value="P:osmosensory signaling via phosphorelay pathway"/>
    <property type="evidence" value="ECO:0007669"/>
    <property type="project" value="TreeGrafter"/>
</dbReference>
<evidence type="ECO:0000256" key="4">
    <source>
        <dbReference type="ARBA" id="ARBA00022475"/>
    </source>
</evidence>
<dbReference type="EMBL" id="VBRY01000014">
    <property type="protein sequence ID" value="TLS65655.1"/>
    <property type="molecule type" value="Genomic_DNA"/>
</dbReference>
<comment type="catalytic activity">
    <reaction evidence="1">
        <text>ATP + protein L-histidine = ADP + protein N-phospho-L-histidine.</text>
        <dbReference type="EC" id="2.7.13.3"/>
    </reaction>
</comment>
<dbReference type="SMART" id="SM00388">
    <property type="entry name" value="HisKA"/>
    <property type="match status" value="1"/>
</dbReference>
<keyword evidence="12" id="KW-0902">Two-component regulatory system</keyword>
<evidence type="ECO:0000256" key="7">
    <source>
        <dbReference type="ARBA" id="ARBA00022692"/>
    </source>
</evidence>
<comment type="subcellular location">
    <subcellularLocation>
        <location evidence="2">Cell membrane</location>
        <topology evidence="2">Multi-pass membrane protein</topology>
    </subcellularLocation>
</comment>
<dbReference type="Pfam" id="PF19312">
    <property type="entry name" value="NtrY_N"/>
    <property type="match status" value="1"/>
</dbReference>
<dbReference type="PRINTS" id="PR00344">
    <property type="entry name" value="BCTRLSENSOR"/>
</dbReference>
<dbReference type="Gene3D" id="6.10.340.10">
    <property type="match status" value="1"/>
</dbReference>
<evidence type="ECO:0000256" key="10">
    <source>
        <dbReference type="ARBA" id="ARBA00022840"/>
    </source>
</evidence>
<dbReference type="CDD" id="cd00075">
    <property type="entry name" value="HATPase"/>
    <property type="match status" value="1"/>
</dbReference>
<evidence type="ECO:0000256" key="15">
    <source>
        <dbReference type="SAM" id="Phobius"/>
    </source>
</evidence>
<dbReference type="OrthoDB" id="5287283at2"/>
<feature type="transmembrane region" description="Helical" evidence="15">
    <location>
        <begin position="69"/>
        <end position="88"/>
    </location>
</feature>
<dbReference type="PANTHER" id="PTHR42878">
    <property type="entry name" value="TWO-COMPONENT HISTIDINE KINASE"/>
    <property type="match status" value="1"/>
</dbReference>
<dbReference type="InterPro" id="IPR045671">
    <property type="entry name" value="NtrY-like_N"/>
</dbReference>
<dbReference type="InterPro" id="IPR036890">
    <property type="entry name" value="HATPase_C_sf"/>
</dbReference>
<feature type="coiled-coil region" evidence="14">
    <location>
        <begin position="338"/>
        <end position="365"/>
    </location>
</feature>
<comment type="caution">
    <text evidence="18">The sequence shown here is derived from an EMBL/GenBank/DDBJ whole genome shotgun (WGS) entry which is preliminary data.</text>
</comment>
<reference evidence="18 19" key="1">
    <citation type="journal article" date="2019" name="Appl. Environ. Microbiol.">
        <title>Environmental Evidence and Genomic Insight of Iron-oxidizing Bacteria Preference Towards More Corrosion Resistant Stainless Steel at Higher Salinities.</title>
        <authorList>
            <person name="Garrison C.E."/>
            <person name="Price K.A."/>
            <person name="Field E.K."/>
        </authorList>
    </citation>
    <scope>NUCLEOTIDE SEQUENCE [LARGE SCALE GENOMIC DNA]</scope>
    <source>
        <strain evidence="18 19">P3</strain>
    </source>
</reference>
<evidence type="ECO:0000256" key="8">
    <source>
        <dbReference type="ARBA" id="ARBA00022741"/>
    </source>
</evidence>
<dbReference type="Proteomes" id="UP000306585">
    <property type="component" value="Unassembled WGS sequence"/>
</dbReference>
<dbReference type="Gene3D" id="3.30.565.10">
    <property type="entry name" value="Histidine kinase-like ATPase, C-terminal domain"/>
    <property type="match status" value="1"/>
</dbReference>
<dbReference type="SUPFAM" id="SSF55785">
    <property type="entry name" value="PYP-like sensor domain (PAS domain)"/>
    <property type="match status" value="1"/>
</dbReference>
<dbReference type="EC" id="2.7.13.3" evidence="3"/>
<keyword evidence="7 15" id="KW-0812">Transmembrane</keyword>
<evidence type="ECO:0000256" key="5">
    <source>
        <dbReference type="ARBA" id="ARBA00022553"/>
    </source>
</evidence>
<evidence type="ECO:0000313" key="18">
    <source>
        <dbReference type="EMBL" id="TLS65655.1"/>
    </source>
</evidence>
<protein>
    <recommendedName>
        <fullName evidence="3">histidine kinase</fullName>
        <ecNumber evidence="3">2.7.13.3</ecNumber>
    </recommendedName>
</protein>
<evidence type="ECO:0000313" key="19">
    <source>
        <dbReference type="Proteomes" id="UP000306585"/>
    </source>
</evidence>
<evidence type="ECO:0000256" key="1">
    <source>
        <dbReference type="ARBA" id="ARBA00000085"/>
    </source>
</evidence>
<evidence type="ECO:0000256" key="11">
    <source>
        <dbReference type="ARBA" id="ARBA00022989"/>
    </source>
</evidence>
<organism evidence="18 19">
    <name type="scientific">Mariprofundus erugo</name>
    <dbReference type="NCBI Taxonomy" id="2528639"/>
    <lineage>
        <taxon>Bacteria</taxon>
        <taxon>Pseudomonadati</taxon>
        <taxon>Pseudomonadota</taxon>
        <taxon>Candidatius Mariprofundia</taxon>
        <taxon>Mariprofundales</taxon>
        <taxon>Mariprofundaceae</taxon>
        <taxon>Mariprofundus</taxon>
    </lineage>
</organism>
<feature type="transmembrane region" description="Helical" evidence="15">
    <location>
        <begin position="277"/>
        <end position="297"/>
    </location>
</feature>
<dbReference type="SMART" id="SM00304">
    <property type="entry name" value="HAMP"/>
    <property type="match status" value="1"/>
</dbReference>
<feature type="transmembrane region" description="Helical" evidence="15">
    <location>
        <begin position="220"/>
        <end position="238"/>
    </location>
</feature>
<dbReference type="Pfam" id="PF00512">
    <property type="entry name" value="HisKA"/>
    <property type="match status" value="1"/>
</dbReference>
<dbReference type="SUPFAM" id="SSF47384">
    <property type="entry name" value="Homodimeric domain of signal transducing histidine kinase"/>
    <property type="match status" value="1"/>
</dbReference>
<keyword evidence="9" id="KW-0418">Kinase</keyword>
<keyword evidence="11 15" id="KW-1133">Transmembrane helix</keyword>
<dbReference type="SMART" id="SM00387">
    <property type="entry name" value="HATPase_c"/>
    <property type="match status" value="1"/>
</dbReference>
<dbReference type="InterPro" id="IPR003661">
    <property type="entry name" value="HisK_dim/P_dom"/>
</dbReference>
<dbReference type="Pfam" id="PF00672">
    <property type="entry name" value="HAMP"/>
    <property type="match status" value="1"/>
</dbReference>
<dbReference type="Gene3D" id="3.30.450.20">
    <property type="entry name" value="PAS domain"/>
    <property type="match status" value="1"/>
</dbReference>
<dbReference type="GO" id="GO:0005886">
    <property type="term" value="C:plasma membrane"/>
    <property type="evidence" value="ECO:0007669"/>
    <property type="project" value="UniProtKB-SubCell"/>
</dbReference>
<sequence length="710" mass="79208">MRLMPLIMASVLISVTVLVWPTAGDDVGLLGWINVSVMLVLTLLLLRYGIRLLRQRSEPRPGSRLRAKLVVGLVGMLLVPAMVIQLAASQMVERGMDVWFDVRVDTLLDRALNLAQGFYERLEKDMKRSLVGYVSDGVLVAAASGNMEYLATSAYLAEVREKEGWRKAELFDINERQISGVQVGELSSLEPEPLSDAARLSMRLGRVATEMKTGEDGEVVVGYAPLLAASTVVGLLRVEMKMPSGVIQDARSVEADYRNYRQLEHNRQAIAQTFTHAMLFVTLIVLVLAGLVGLMFARRLTAPIGDLAHALRRVTEGDLDVAIIEAPQDELGSLVRSFNKMTTRLKRHADEIDQAQHELTKALDTTRQRQYVLEALLANLHTGVLLVDSEGRVRLLNQAVRDILHLPASWTPGVDLLQASHGNLQDIGDFYDELRHQHEEHLQREFDISLPDNREVHVLARGARLNASGSGFTGFLLVIDDISELAEAQRNRAWAEVARRLAHEIKNPLTPIKLSAERLQRRFRVQVDNEQVFDACTQSIIGQVERLQRLIADFSTLARMPQPKLRMVSVNLLLREMNDLFHGYHRVSVRLCDEQWQSMCDPDQVRQVLINLMDNAVSATEEGQMICLYAGLTDEWVEWHVTDDGAGIDEQAAARLFEAYYSTKSNGSGLGLAIAKRIAEDHNGDLLLVSLAKPTHFCLRLPRVAAGEGA</sequence>
<dbReference type="InterPro" id="IPR013767">
    <property type="entry name" value="PAS_fold"/>
</dbReference>
<evidence type="ECO:0000256" key="13">
    <source>
        <dbReference type="ARBA" id="ARBA00023136"/>
    </source>
</evidence>
<dbReference type="PROSITE" id="PS50109">
    <property type="entry name" value="HIS_KIN"/>
    <property type="match status" value="1"/>
</dbReference>
<keyword evidence="10" id="KW-0067">ATP-binding</keyword>
<dbReference type="Pfam" id="PF00989">
    <property type="entry name" value="PAS"/>
    <property type="match status" value="1"/>
</dbReference>
<dbReference type="GO" id="GO:0000155">
    <property type="term" value="F:phosphorelay sensor kinase activity"/>
    <property type="evidence" value="ECO:0007669"/>
    <property type="project" value="InterPro"/>
</dbReference>
<accession>A0A5R9GKD0</accession>